<dbReference type="Proteomes" id="UP000652760">
    <property type="component" value="Unassembled WGS sequence"/>
</dbReference>
<evidence type="ECO:0000256" key="1">
    <source>
        <dbReference type="SAM" id="Phobius"/>
    </source>
</evidence>
<feature type="transmembrane region" description="Helical" evidence="1">
    <location>
        <begin position="6"/>
        <end position="27"/>
    </location>
</feature>
<gene>
    <name evidence="2" type="ORF">JHL17_16015</name>
</gene>
<reference evidence="3" key="1">
    <citation type="submission" date="2021-01" db="EMBL/GenBank/DDBJ databases">
        <title>Genome public.</title>
        <authorList>
            <person name="Liu C."/>
            <person name="Sun Q."/>
        </authorList>
    </citation>
    <scope>NUCLEOTIDE SEQUENCE [LARGE SCALE GENOMIC DNA]</scope>
    <source>
        <strain evidence="3">YIM B02556</strain>
    </source>
</reference>
<keyword evidence="1" id="KW-1133">Transmembrane helix</keyword>
<comment type="caution">
    <text evidence="2">The sequence shown here is derived from an EMBL/GenBank/DDBJ whole genome shotgun (WGS) entry which is preliminary data.</text>
</comment>
<keyword evidence="3" id="KW-1185">Reference proteome</keyword>
<keyword evidence="1" id="KW-0812">Transmembrane</keyword>
<evidence type="ECO:0000313" key="3">
    <source>
        <dbReference type="Proteomes" id="UP000652760"/>
    </source>
</evidence>
<organism evidence="2 3">
    <name type="scientific">Azospirillum endophyticum</name>
    <dbReference type="NCBI Taxonomy" id="2800326"/>
    <lineage>
        <taxon>Bacteria</taxon>
        <taxon>Pseudomonadati</taxon>
        <taxon>Pseudomonadota</taxon>
        <taxon>Alphaproteobacteria</taxon>
        <taxon>Rhodospirillales</taxon>
        <taxon>Azospirillaceae</taxon>
        <taxon>Azospirillum</taxon>
    </lineage>
</organism>
<keyword evidence="1" id="KW-0472">Membrane</keyword>
<proteinExistence type="predicted"/>
<dbReference type="RefSeq" id="WP_200194535.1">
    <property type="nucleotide sequence ID" value="NZ_JAENHM010000046.1"/>
</dbReference>
<name>A0ABS1F662_9PROT</name>
<protein>
    <submittedName>
        <fullName evidence="2">Uncharacterized protein</fullName>
    </submittedName>
</protein>
<dbReference type="EMBL" id="JAENHM010000046">
    <property type="protein sequence ID" value="MBK1838926.1"/>
    <property type="molecule type" value="Genomic_DNA"/>
</dbReference>
<sequence length="116" mass="12088">MQILKVLVVIMGALILAGFTFLGVELYKRMSDPNRASLTATAPAPVPAERPAEVTLDVPAGSRIGEMLAVGNRVLFKVTLPQGPDRLYLIDPRNGAVTATVTAGPISGSIPAKPAP</sequence>
<accession>A0ABS1F662</accession>
<evidence type="ECO:0000313" key="2">
    <source>
        <dbReference type="EMBL" id="MBK1838926.1"/>
    </source>
</evidence>